<dbReference type="EMBL" id="JAHWGI010000055">
    <property type="protein sequence ID" value="KAK3908335.1"/>
    <property type="molecule type" value="Genomic_DNA"/>
</dbReference>
<reference evidence="2" key="2">
    <citation type="journal article" date="2023" name="BMC Genomics">
        <title>Pest status, molecular evolution, and epigenetic factors derived from the genome assembly of Frankliniella fusca, a thysanopteran phytovirus vector.</title>
        <authorList>
            <person name="Catto M.A."/>
            <person name="Labadie P.E."/>
            <person name="Jacobson A.L."/>
            <person name="Kennedy G.G."/>
            <person name="Srinivasan R."/>
            <person name="Hunt B.G."/>
        </authorList>
    </citation>
    <scope>NUCLEOTIDE SEQUENCE</scope>
    <source>
        <strain evidence="2">PL_HMW_Pooled</strain>
    </source>
</reference>
<keyword evidence="2" id="KW-0647">Proteasome</keyword>
<feature type="region of interest" description="Disordered" evidence="1">
    <location>
        <begin position="1"/>
        <end position="53"/>
    </location>
</feature>
<name>A0AAE1GRV2_9NEOP</name>
<dbReference type="Proteomes" id="UP001219518">
    <property type="component" value="Unassembled WGS sequence"/>
</dbReference>
<evidence type="ECO:0000313" key="2">
    <source>
        <dbReference type="EMBL" id="KAK3908335.1"/>
    </source>
</evidence>
<gene>
    <name evidence="2" type="ORF">KUF71_018828</name>
</gene>
<feature type="compositionally biased region" description="Polar residues" evidence="1">
    <location>
        <begin position="17"/>
        <end position="26"/>
    </location>
</feature>
<keyword evidence="3" id="KW-1185">Reference proteome</keyword>
<organism evidence="2 3">
    <name type="scientific">Frankliniella fusca</name>
    <dbReference type="NCBI Taxonomy" id="407009"/>
    <lineage>
        <taxon>Eukaryota</taxon>
        <taxon>Metazoa</taxon>
        <taxon>Ecdysozoa</taxon>
        <taxon>Arthropoda</taxon>
        <taxon>Hexapoda</taxon>
        <taxon>Insecta</taxon>
        <taxon>Pterygota</taxon>
        <taxon>Neoptera</taxon>
        <taxon>Paraneoptera</taxon>
        <taxon>Thysanoptera</taxon>
        <taxon>Terebrantia</taxon>
        <taxon>Thripoidea</taxon>
        <taxon>Thripidae</taxon>
        <taxon>Frankliniella</taxon>
    </lineage>
</organism>
<reference evidence="2" key="1">
    <citation type="submission" date="2021-07" db="EMBL/GenBank/DDBJ databases">
        <authorList>
            <person name="Catto M.A."/>
            <person name="Jacobson A."/>
            <person name="Kennedy G."/>
            <person name="Labadie P."/>
            <person name="Hunt B.G."/>
            <person name="Srinivasan R."/>
        </authorList>
    </citation>
    <scope>NUCLEOTIDE SEQUENCE</scope>
    <source>
        <strain evidence="2">PL_HMW_Pooled</strain>
        <tissue evidence="2">Head</tissue>
    </source>
</reference>
<evidence type="ECO:0000313" key="3">
    <source>
        <dbReference type="Proteomes" id="UP001219518"/>
    </source>
</evidence>
<proteinExistence type="predicted"/>
<feature type="non-terminal residue" evidence="2">
    <location>
        <position position="1"/>
    </location>
</feature>
<dbReference type="AlphaFoldDB" id="A0AAE1GRV2"/>
<protein>
    <submittedName>
        <fullName evidence="2">Proteasome subunit beta type-4</fullName>
    </submittedName>
</protein>
<accession>A0AAE1GRV2</accession>
<dbReference type="GO" id="GO:0000502">
    <property type="term" value="C:proteasome complex"/>
    <property type="evidence" value="ECO:0007669"/>
    <property type="project" value="UniProtKB-KW"/>
</dbReference>
<comment type="caution">
    <text evidence="2">The sequence shown here is derived from an EMBL/GenBank/DDBJ whole genome shotgun (WGS) entry which is preliminary data.</text>
</comment>
<feature type="region of interest" description="Disordered" evidence="1">
    <location>
        <begin position="70"/>
        <end position="98"/>
    </location>
</feature>
<evidence type="ECO:0000256" key="1">
    <source>
        <dbReference type="SAM" id="MobiDB-lite"/>
    </source>
</evidence>
<sequence>RVRPVWPRRSTYVPGSGSASPYTQHFPSPGASRVRNCSTVKRGGGGGPRPRTMGYARRQVKRAAGALLVSYQPPGDGRTGRPGRLAGWLARGLPPPRR</sequence>